<evidence type="ECO:0000313" key="1">
    <source>
        <dbReference type="EMBL" id="HGM58776.1"/>
    </source>
</evidence>
<organism evidence="1">
    <name type="scientific">Staphylothermus marinus</name>
    <dbReference type="NCBI Taxonomy" id="2280"/>
    <lineage>
        <taxon>Archaea</taxon>
        <taxon>Thermoproteota</taxon>
        <taxon>Thermoprotei</taxon>
        <taxon>Desulfurococcales</taxon>
        <taxon>Desulfurococcaceae</taxon>
        <taxon>Staphylothermus</taxon>
    </lineage>
</organism>
<sequence length="287" mass="31907">MGLMYRLEVLKTYSEGFLSKIVINKSYEKLEKLSSVDVVVVGLDLSGLVAGWILSSTYKILLLPAYSNNQLLPPFYPMMYGIVQEGEALEIVRELGATVYEAKIPGETGFEIVDGIYLVDPVELYVKLLNALIERNVYIIIGYKVDDLITEGNGVNAIVTGLVIVPNASPDSPYVKLPMYIDSKVVVDNTGRDAQLVRILAKRQPQLKIGVEGSATTEAWRIEEELLDIIEKYALVRPGLFVTGYSLIETYNLPKADLILGTHMCIGKKIAHIIKNYIEKTGEKQFS</sequence>
<dbReference type="EMBL" id="DTBJ01000032">
    <property type="protein sequence ID" value="HGM58776.1"/>
    <property type="molecule type" value="Genomic_DNA"/>
</dbReference>
<name>A0A7C4D8T7_STAMA</name>
<dbReference type="Gene3D" id="3.50.50.60">
    <property type="entry name" value="FAD/NAD(P)-binding domain"/>
    <property type="match status" value="1"/>
</dbReference>
<proteinExistence type="predicted"/>
<comment type="caution">
    <text evidence="1">The sequence shown here is derived from an EMBL/GenBank/DDBJ whole genome shotgun (WGS) entry which is preliminary data.</text>
</comment>
<dbReference type="AlphaFoldDB" id="A0A7C4D8T7"/>
<dbReference type="InterPro" id="IPR036188">
    <property type="entry name" value="FAD/NAD-bd_sf"/>
</dbReference>
<accession>A0A7C4D8T7</accession>
<reference evidence="1" key="1">
    <citation type="journal article" date="2020" name="mSystems">
        <title>Genome- and Community-Level Interaction Insights into Carbon Utilization and Element Cycling Functions of Hydrothermarchaeota in Hydrothermal Sediment.</title>
        <authorList>
            <person name="Zhou Z."/>
            <person name="Liu Y."/>
            <person name="Xu W."/>
            <person name="Pan J."/>
            <person name="Luo Z.H."/>
            <person name="Li M."/>
        </authorList>
    </citation>
    <scope>NUCLEOTIDE SEQUENCE [LARGE SCALE GENOMIC DNA]</scope>
    <source>
        <strain evidence="1">SpSt-642</strain>
    </source>
</reference>
<dbReference type="SUPFAM" id="SSF51905">
    <property type="entry name" value="FAD/NAD(P)-binding domain"/>
    <property type="match status" value="1"/>
</dbReference>
<dbReference type="Pfam" id="PF01946">
    <property type="entry name" value="Thi4"/>
    <property type="match status" value="1"/>
</dbReference>
<protein>
    <submittedName>
        <fullName evidence="1">Uncharacterized protein</fullName>
    </submittedName>
</protein>
<gene>
    <name evidence="1" type="ORF">ENU14_04250</name>
</gene>